<dbReference type="Gene3D" id="3.30.70.20">
    <property type="match status" value="1"/>
</dbReference>
<keyword evidence="4" id="KW-0411">Iron-sulfur</keyword>
<organism evidence="6 7">
    <name type="scientific">Ellagibacter isourolithinifaciens</name>
    <dbReference type="NCBI Taxonomy" id="2137581"/>
    <lineage>
        <taxon>Bacteria</taxon>
        <taxon>Bacillati</taxon>
        <taxon>Actinomycetota</taxon>
        <taxon>Coriobacteriia</taxon>
        <taxon>Eggerthellales</taxon>
        <taxon>Eggerthellaceae</taxon>
        <taxon>Ellagibacter</taxon>
    </lineage>
</organism>
<dbReference type="Pfam" id="PF13187">
    <property type="entry name" value="Fer4_9"/>
    <property type="match status" value="1"/>
</dbReference>
<evidence type="ECO:0000256" key="3">
    <source>
        <dbReference type="ARBA" id="ARBA00023004"/>
    </source>
</evidence>
<dbReference type="InterPro" id="IPR017896">
    <property type="entry name" value="4Fe4S_Fe-S-bd"/>
</dbReference>
<dbReference type="GO" id="GO:0046872">
    <property type="term" value="F:metal ion binding"/>
    <property type="evidence" value="ECO:0007669"/>
    <property type="project" value="UniProtKB-KW"/>
</dbReference>
<accession>A0A6N6NMD1</accession>
<feature type="domain" description="4Fe-4S ferredoxin-type" evidence="5">
    <location>
        <begin position="4"/>
        <end position="33"/>
    </location>
</feature>
<evidence type="ECO:0000256" key="2">
    <source>
        <dbReference type="ARBA" id="ARBA00022723"/>
    </source>
</evidence>
<dbReference type="GeneID" id="98658286"/>
<protein>
    <recommendedName>
        <fullName evidence="5">4Fe-4S ferredoxin-type domain-containing protein</fullName>
    </recommendedName>
</protein>
<proteinExistence type="predicted"/>
<name>A0A6N6NMD1_9ACTN</name>
<dbReference type="InterPro" id="IPR050954">
    <property type="entry name" value="ET_IronSulfur_Cluster-Binding"/>
</dbReference>
<gene>
    <name evidence="6" type="ORF">F8C90_07680</name>
</gene>
<comment type="caution">
    <text evidence="6">The sequence shown here is derived from an EMBL/GenBank/DDBJ whole genome shotgun (WGS) entry which is preliminary data.</text>
</comment>
<dbReference type="Proteomes" id="UP000468668">
    <property type="component" value="Unassembled WGS sequence"/>
</dbReference>
<dbReference type="PROSITE" id="PS51379">
    <property type="entry name" value="4FE4S_FER_2"/>
    <property type="match status" value="1"/>
</dbReference>
<dbReference type="RefSeq" id="WP_158049938.1">
    <property type="nucleotide sequence ID" value="NZ_DAWAFB010000013.1"/>
</dbReference>
<dbReference type="EMBL" id="WAJR01000019">
    <property type="protein sequence ID" value="KAB1640065.1"/>
    <property type="molecule type" value="Genomic_DNA"/>
</dbReference>
<keyword evidence="7" id="KW-1185">Reference proteome</keyword>
<keyword evidence="3" id="KW-0408">Iron</keyword>
<dbReference type="OrthoDB" id="9810688at2"/>
<evidence type="ECO:0000256" key="4">
    <source>
        <dbReference type="ARBA" id="ARBA00023014"/>
    </source>
</evidence>
<dbReference type="PANTHER" id="PTHR43177:SF3">
    <property type="entry name" value="PROTEIN NRFC HOMOLOG"/>
    <property type="match status" value="1"/>
</dbReference>
<dbReference type="SUPFAM" id="SSF54862">
    <property type="entry name" value="4Fe-4S ferredoxins"/>
    <property type="match status" value="1"/>
</dbReference>
<evidence type="ECO:0000313" key="6">
    <source>
        <dbReference type="EMBL" id="KAB1640065.1"/>
    </source>
</evidence>
<evidence type="ECO:0000313" key="7">
    <source>
        <dbReference type="Proteomes" id="UP000468668"/>
    </source>
</evidence>
<sequence>MDEKTILVNLQRCTGCWTCSLACKVGNGLPDEKFWLTVRTEGSGEGIDRPAGVWPDLHMSWIPIWSKSCVRCGGRLAEGELPYCVNACPNGALSVGDAAAGECEALRQRGFRIFKLPAWENAADNVVYASKG</sequence>
<dbReference type="PANTHER" id="PTHR43177">
    <property type="entry name" value="PROTEIN NRFC"/>
    <property type="match status" value="1"/>
</dbReference>
<keyword evidence="1" id="KW-0004">4Fe-4S</keyword>
<dbReference type="GO" id="GO:0051539">
    <property type="term" value="F:4 iron, 4 sulfur cluster binding"/>
    <property type="evidence" value="ECO:0007669"/>
    <property type="project" value="UniProtKB-KW"/>
</dbReference>
<reference evidence="6 7" key="1">
    <citation type="submission" date="2019-09" db="EMBL/GenBank/DDBJ databases">
        <title>Whole genome shotgun sequencing (WGS) of Ellagibacter isourolithinifaciens DSM 104140(T) and Adlercreutzia muris DSM 29508(T).</title>
        <authorList>
            <person name="Stoll D.A."/>
            <person name="Danylec N."/>
            <person name="Huch M."/>
        </authorList>
    </citation>
    <scope>NUCLEOTIDE SEQUENCE [LARGE SCALE GENOMIC DNA]</scope>
    <source>
        <strain evidence="6 7">DSM 104140</strain>
    </source>
</reference>
<dbReference type="AlphaFoldDB" id="A0A6N6NMD1"/>
<evidence type="ECO:0000256" key="1">
    <source>
        <dbReference type="ARBA" id="ARBA00022485"/>
    </source>
</evidence>
<keyword evidence="2" id="KW-0479">Metal-binding</keyword>
<evidence type="ECO:0000259" key="5">
    <source>
        <dbReference type="PROSITE" id="PS51379"/>
    </source>
</evidence>